<evidence type="ECO:0000313" key="1">
    <source>
        <dbReference type="EMBL" id="RVD80835.1"/>
    </source>
</evidence>
<accession>A0A436ZPL5</accession>
<proteinExistence type="predicted"/>
<keyword evidence="2" id="KW-1185">Reference proteome</keyword>
<organism evidence="1 2">
    <name type="scientific">Arthrobotrys flagrans</name>
    <name type="common">Nematode-trapping fungus</name>
    <name type="synonym">Trichothecium flagrans</name>
    <dbReference type="NCBI Taxonomy" id="97331"/>
    <lineage>
        <taxon>Eukaryota</taxon>
        <taxon>Fungi</taxon>
        <taxon>Dikarya</taxon>
        <taxon>Ascomycota</taxon>
        <taxon>Pezizomycotina</taxon>
        <taxon>Orbiliomycetes</taxon>
        <taxon>Orbiliales</taxon>
        <taxon>Orbiliaceae</taxon>
        <taxon>Arthrobotrys</taxon>
    </lineage>
</organism>
<dbReference type="UniPathway" id="UPA00378"/>
<reference evidence="1 2" key="1">
    <citation type="submission" date="2019-01" db="EMBL/GenBank/DDBJ databases">
        <title>Intercellular communication is required for trap formation in the nematode-trapping fungus Duddingtonia flagrans.</title>
        <authorList>
            <person name="Youssar L."/>
            <person name="Wernet V."/>
            <person name="Hensel N."/>
            <person name="Hildebrandt H.-G."/>
            <person name="Fischer R."/>
        </authorList>
    </citation>
    <scope>NUCLEOTIDE SEQUENCE [LARGE SCALE GENOMIC DNA]</scope>
    <source>
        <strain evidence="1 2">CBS H-5679</strain>
    </source>
</reference>
<dbReference type="GeneID" id="93591033"/>
<sequence length="84" mass="9074">MFVHLLMAPYTKVEESFNIQAIHDVTNIGMPVPFTGVEEVLAQYDHVEFPGVVPRSFAGAGLIGGITSMVLGFVQDGLLQQIIA</sequence>
<dbReference type="Proteomes" id="UP000283090">
    <property type="component" value="Unassembled WGS sequence"/>
</dbReference>
<gene>
    <name evidence="1" type="ORF">DFL_008722</name>
</gene>
<dbReference type="AlphaFoldDB" id="A0A436ZPL5"/>
<dbReference type="EMBL" id="SAEB01000012">
    <property type="protein sequence ID" value="RVD80835.1"/>
    <property type="molecule type" value="Genomic_DNA"/>
</dbReference>
<dbReference type="RefSeq" id="XP_067486379.1">
    <property type="nucleotide sequence ID" value="XM_067638497.1"/>
</dbReference>
<protein>
    <submittedName>
        <fullName evidence="1">Uncharacterized protein</fullName>
    </submittedName>
</protein>
<dbReference type="VEuPathDB" id="FungiDB:DFL_008722"/>
<dbReference type="OrthoDB" id="19039at2759"/>
<name>A0A436ZPL5_ARTFL</name>
<evidence type="ECO:0000313" key="2">
    <source>
        <dbReference type="Proteomes" id="UP000283090"/>
    </source>
</evidence>
<comment type="caution">
    <text evidence="1">The sequence shown here is derived from an EMBL/GenBank/DDBJ whole genome shotgun (WGS) entry which is preliminary data.</text>
</comment>